<dbReference type="EMBL" id="CP002961">
    <property type="protein sequence ID" value="AFK02844.1"/>
    <property type="molecule type" value="Genomic_DNA"/>
</dbReference>
<dbReference type="RefSeq" id="WP_015028544.1">
    <property type="nucleotide sequence ID" value="NC_018748.1"/>
</dbReference>
<evidence type="ECO:0000313" key="2">
    <source>
        <dbReference type="EMBL" id="AFK02844.1"/>
    </source>
</evidence>
<dbReference type="Pfam" id="PF01370">
    <property type="entry name" value="Epimerase"/>
    <property type="match status" value="1"/>
</dbReference>
<feature type="domain" description="NAD-dependent epimerase/dehydratase" evidence="1">
    <location>
        <begin position="4"/>
        <end position="226"/>
    </location>
</feature>
<dbReference type="Gene3D" id="3.40.50.720">
    <property type="entry name" value="NAD(P)-binding Rossmann-like Domain"/>
    <property type="match status" value="1"/>
</dbReference>
<keyword evidence="3" id="KW-1185">Reference proteome</keyword>
<dbReference type="InterPro" id="IPR001509">
    <property type="entry name" value="Epimerase_deHydtase"/>
</dbReference>
<dbReference type="PANTHER" id="PTHR48079">
    <property type="entry name" value="PROTEIN YEEZ"/>
    <property type="match status" value="1"/>
</dbReference>
<dbReference type="InterPro" id="IPR051783">
    <property type="entry name" value="NAD(P)-dependent_oxidoreduct"/>
</dbReference>
<accession>A0ABM5N0B9</accession>
<evidence type="ECO:0000313" key="3">
    <source>
        <dbReference type="Proteomes" id="UP000002875"/>
    </source>
</evidence>
<gene>
    <name evidence="2" type="ordered locus">Emtol_1701</name>
</gene>
<dbReference type="PANTHER" id="PTHR48079:SF6">
    <property type="entry name" value="NAD(P)-BINDING DOMAIN-CONTAINING PROTEIN-RELATED"/>
    <property type="match status" value="1"/>
</dbReference>
<dbReference type="Proteomes" id="UP000002875">
    <property type="component" value="Chromosome"/>
</dbReference>
<reference evidence="2 3" key="1">
    <citation type="submission" date="2011-07" db="EMBL/GenBank/DDBJ databases">
        <title>The complete genome of chromosome of Emticicia oligotrophica DSM 17448.</title>
        <authorList>
            <consortium name="US DOE Joint Genome Institute (JGI-PGF)"/>
            <person name="Lucas S."/>
            <person name="Han J."/>
            <person name="Lapidus A."/>
            <person name="Bruce D."/>
            <person name="Goodwin L."/>
            <person name="Pitluck S."/>
            <person name="Peters L."/>
            <person name="Kyrpides N."/>
            <person name="Mavromatis K."/>
            <person name="Ivanova N."/>
            <person name="Ovchinnikova G."/>
            <person name="Teshima H."/>
            <person name="Detter J.C."/>
            <person name="Tapia R."/>
            <person name="Han C."/>
            <person name="Land M."/>
            <person name="Hauser L."/>
            <person name="Markowitz V."/>
            <person name="Cheng J.-F."/>
            <person name="Hugenholtz P."/>
            <person name="Woyke T."/>
            <person name="Wu D."/>
            <person name="Tindall B."/>
            <person name="Pomrenke H."/>
            <person name="Brambilla E."/>
            <person name="Klenk H.-P."/>
            <person name="Eisen J.A."/>
        </authorList>
    </citation>
    <scope>NUCLEOTIDE SEQUENCE [LARGE SCALE GENOMIC DNA]</scope>
    <source>
        <strain evidence="2 3">DSM 17448</strain>
    </source>
</reference>
<dbReference type="InterPro" id="IPR036291">
    <property type="entry name" value="NAD(P)-bd_dom_sf"/>
</dbReference>
<organism evidence="2 3">
    <name type="scientific">Emticicia oligotrophica (strain DSM 17448 / CIP 109782 / MTCC 6937 / GPTSA100-15)</name>
    <dbReference type="NCBI Taxonomy" id="929562"/>
    <lineage>
        <taxon>Bacteria</taxon>
        <taxon>Pseudomonadati</taxon>
        <taxon>Bacteroidota</taxon>
        <taxon>Cytophagia</taxon>
        <taxon>Cytophagales</taxon>
        <taxon>Leadbetterellaceae</taxon>
        <taxon>Emticicia</taxon>
    </lineage>
</organism>
<proteinExistence type="predicted"/>
<dbReference type="SUPFAM" id="SSF51735">
    <property type="entry name" value="NAD(P)-binding Rossmann-fold domains"/>
    <property type="match status" value="1"/>
</dbReference>
<name>A0ABM5N0B9_EMTOG</name>
<evidence type="ECO:0000259" key="1">
    <source>
        <dbReference type="Pfam" id="PF01370"/>
    </source>
</evidence>
<protein>
    <submittedName>
        <fullName evidence="2">NAD-dependent epimerase/dehydratase</fullName>
    </submittedName>
</protein>
<sequence>MNRVLITGANGLVGSATTRRFVEAGYQVSALCRAGSDLSLLEDIFYKISIIEGDVLDIFSLEKALENQDFVVHTAALVSFAPKDRNQMFKVNVEGTANVVNICLEKKVKKLCYISSIAALGRPTSASEKIYGGVIDEKQKWEDSPLNSNYAKSKFEGELEVWRGEAEGLAVLVVNPSIILGEGDWHKSSTQLFKYVYDENKYYTNGNFNYVDVKDVVEAIFQLTSSNIQGERFILNGGTLTYREFFNKIAANFGKKAPSKTLSPFAIELLWRIEAIRAFITKKAPLITKETAHNSRTKFAYKNEKIQKAINFSFTPIDETISRVVNFLQKEKLHKG</sequence>